<dbReference type="AlphaFoldDB" id="A0A445MWD0"/>
<accession>A0A445MWD0</accession>
<evidence type="ECO:0000313" key="2">
    <source>
        <dbReference type="EMBL" id="SPD73765.1"/>
    </source>
</evidence>
<proteinExistence type="predicted"/>
<organism evidence="2">
    <name type="scientific">uncultured Desulfobacterium sp</name>
    <dbReference type="NCBI Taxonomy" id="201089"/>
    <lineage>
        <taxon>Bacteria</taxon>
        <taxon>Pseudomonadati</taxon>
        <taxon>Thermodesulfobacteriota</taxon>
        <taxon>Desulfobacteria</taxon>
        <taxon>Desulfobacterales</taxon>
        <taxon>Desulfobacteriaceae</taxon>
        <taxon>Desulfobacterium</taxon>
        <taxon>environmental samples</taxon>
    </lineage>
</organism>
<reference evidence="2" key="1">
    <citation type="submission" date="2018-01" db="EMBL/GenBank/DDBJ databases">
        <authorList>
            <person name="Regsiter A."/>
            <person name="William W."/>
        </authorList>
    </citation>
    <scope>NUCLEOTIDE SEQUENCE</scope>
    <source>
        <strain evidence="2">TRIP AH-1</strain>
    </source>
</reference>
<feature type="compositionally biased region" description="Basic and acidic residues" evidence="1">
    <location>
        <begin position="104"/>
        <end position="116"/>
    </location>
</feature>
<name>A0A445MWD0_9BACT</name>
<gene>
    <name evidence="2" type="ORF">PITCH_A1940005</name>
</gene>
<dbReference type="EMBL" id="OJIN01000106">
    <property type="protein sequence ID" value="SPD73765.1"/>
    <property type="molecule type" value="Genomic_DNA"/>
</dbReference>
<sequence length="127" mass="14829">MEVKKVKGFTQEESFKMYIAQVERAQRTKKALPYFILSRGPALNPCPVHRKNEGLVLPVDDLYWIDFPMRKQPECKCRVRGLSIREYERIKQQGTQDPDAPQTLDEKGNPTGLKEKRYIPIKEKPIL</sequence>
<evidence type="ECO:0000256" key="1">
    <source>
        <dbReference type="SAM" id="MobiDB-lite"/>
    </source>
</evidence>
<protein>
    <submittedName>
        <fullName evidence="2">Regulator of ribonuclease activity A</fullName>
    </submittedName>
</protein>
<feature type="region of interest" description="Disordered" evidence="1">
    <location>
        <begin position="90"/>
        <end position="116"/>
    </location>
</feature>